<comment type="caution">
    <text evidence="1">The sequence shown here is derived from an EMBL/GenBank/DDBJ whole genome shotgun (WGS) entry which is preliminary data.</text>
</comment>
<organism evidence="1 2">
    <name type="scientific">Candidatus Niyogibacteria bacterium RIFCSPLOWO2_12_FULL_41_13</name>
    <dbReference type="NCBI Taxonomy" id="1801726"/>
    <lineage>
        <taxon>Bacteria</taxon>
        <taxon>Candidatus Niyogiibacteriota</taxon>
    </lineage>
</organism>
<accession>A0A1G2F1G2</accession>
<name>A0A1G2F1G2_9BACT</name>
<dbReference type="AlphaFoldDB" id="A0A1G2F1G2"/>
<proteinExistence type="predicted"/>
<dbReference type="EMBL" id="MHMS01000018">
    <property type="protein sequence ID" value="OGZ31926.1"/>
    <property type="molecule type" value="Genomic_DNA"/>
</dbReference>
<dbReference type="Proteomes" id="UP000176787">
    <property type="component" value="Unassembled WGS sequence"/>
</dbReference>
<sequence>MFLVKKKEKTAMPLQTSRGIRGTFNVHYPRNKVSGGVYAYLCRDALPKECDGVPGSSSCRAFRLYPGGEIRDFNNRVVREAGSSHRDKIIINKSYHQCRCRSPL</sequence>
<protein>
    <submittedName>
        <fullName evidence="1">Uncharacterized protein</fullName>
    </submittedName>
</protein>
<reference evidence="1 2" key="1">
    <citation type="journal article" date="2016" name="Nat. Commun.">
        <title>Thousands of microbial genomes shed light on interconnected biogeochemical processes in an aquifer system.</title>
        <authorList>
            <person name="Anantharaman K."/>
            <person name="Brown C.T."/>
            <person name="Hug L.A."/>
            <person name="Sharon I."/>
            <person name="Castelle C.J."/>
            <person name="Probst A.J."/>
            <person name="Thomas B.C."/>
            <person name="Singh A."/>
            <person name="Wilkins M.J."/>
            <person name="Karaoz U."/>
            <person name="Brodie E.L."/>
            <person name="Williams K.H."/>
            <person name="Hubbard S.S."/>
            <person name="Banfield J.F."/>
        </authorList>
    </citation>
    <scope>NUCLEOTIDE SEQUENCE [LARGE SCALE GENOMIC DNA]</scope>
</reference>
<evidence type="ECO:0000313" key="1">
    <source>
        <dbReference type="EMBL" id="OGZ31926.1"/>
    </source>
</evidence>
<dbReference type="STRING" id="1801726.A3H02_00355"/>
<gene>
    <name evidence="1" type="ORF">A3H02_00355</name>
</gene>
<evidence type="ECO:0000313" key="2">
    <source>
        <dbReference type="Proteomes" id="UP000176787"/>
    </source>
</evidence>